<evidence type="ECO:0000313" key="5">
    <source>
        <dbReference type="EMBL" id="MBW0467177.1"/>
    </source>
</evidence>
<gene>
    <name evidence="5" type="ORF">O181_006892</name>
</gene>
<dbReference type="GO" id="GO:0006004">
    <property type="term" value="P:fucose metabolic process"/>
    <property type="evidence" value="ECO:0007669"/>
    <property type="project" value="UniProtKB-KW"/>
</dbReference>
<evidence type="ECO:0008006" key="7">
    <source>
        <dbReference type="Google" id="ProtNLM"/>
    </source>
</evidence>
<reference evidence="5" key="1">
    <citation type="submission" date="2021-03" db="EMBL/GenBank/DDBJ databases">
        <title>Draft genome sequence of rust myrtle Austropuccinia psidii MF-1, a brazilian biotype.</title>
        <authorList>
            <person name="Quecine M.C."/>
            <person name="Pachon D.M.R."/>
            <person name="Bonatelli M.L."/>
            <person name="Correr F.H."/>
            <person name="Franceschini L.M."/>
            <person name="Leite T.F."/>
            <person name="Margarido G.R.A."/>
            <person name="Almeida C.A."/>
            <person name="Ferrarezi J.A."/>
            <person name="Labate C.A."/>
        </authorList>
    </citation>
    <scope>NUCLEOTIDE SEQUENCE</scope>
    <source>
        <strain evidence="5">MF-1</strain>
    </source>
</reference>
<keyword evidence="3" id="KW-0119">Carbohydrate metabolism</keyword>
<dbReference type="GO" id="GO:0016740">
    <property type="term" value="F:transferase activity"/>
    <property type="evidence" value="ECO:0007669"/>
    <property type="project" value="UniProtKB-KW"/>
</dbReference>
<evidence type="ECO:0000256" key="1">
    <source>
        <dbReference type="ARBA" id="ARBA00022679"/>
    </source>
</evidence>
<keyword evidence="1" id="KW-0808">Transferase</keyword>
<keyword evidence="2" id="KW-0294">Fucose metabolism</keyword>
<accession>A0A9Q3BLN2</accession>
<dbReference type="Proteomes" id="UP000765509">
    <property type="component" value="Unassembled WGS sequence"/>
</dbReference>
<protein>
    <recommendedName>
        <fullName evidence="7">O-fucosyltransferase family protein</fullName>
    </recommendedName>
</protein>
<evidence type="ECO:0000313" key="6">
    <source>
        <dbReference type="Proteomes" id="UP000765509"/>
    </source>
</evidence>
<dbReference type="InterPro" id="IPR019378">
    <property type="entry name" value="GDP-Fuc_O-FucTrfase"/>
</dbReference>
<dbReference type="CDD" id="cd11296">
    <property type="entry name" value="O-FucT_like"/>
    <property type="match status" value="1"/>
</dbReference>
<dbReference type="PANTHER" id="PTHR36050">
    <property type="entry name" value="O-FUCOSYLTRANSFERASE 30"/>
    <property type="match status" value="1"/>
</dbReference>
<evidence type="ECO:0000256" key="4">
    <source>
        <dbReference type="SAM" id="Phobius"/>
    </source>
</evidence>
<keyword evidence="4" id="KW-0472">Membrane</keyword>
<dbReference type="Pfam" id="PF10250">
    <property type="entry name" value="O-FucT"/>
    <property type="match status" value="1"/>
</dbReference>
<dbReference type="AlphaFoldDB" id="A0A9Q3BLN2"/>
<evidence type="ECO:0000256" key="2">
    <source>
        <dbReference type="ARBA" id="ARBA00023253"/>
    </source>
</evidence>
<keyword evidence="4" id="KW-0812">Transmembrane</keyword>
<dbReference type="PANTHER" id="PTHR36050:SF1">
    <property type="entry name" value="O-FUCOSYLTRANSFERASE 30"/>
    <property type="match status" value="1"/>
</dbReference>
<keyword evidence="6" id="KW-1185">Reference proteome</keyword>
<organism evidence="5 6">
    <name type="scientific">Austropuccinia psidii MF-1</name>
    <dbReference type="NCBI Taxonomy" id="1389203"/>
    <lineage>
        <taxon>Eukaryota</taxon>
        <taxon>Fungi</taxon>
        <taxon>Dikarya</taxon>
        <taxon>Basidiomycota</taxon>
        <taxon>Pucciniomycotina</taxon>
        <taxon>Pucciniomycetes</taxon>
        <taxon>Pucciniales</taxon>
        <taxon>Sphaerophragmiaceae</taxon>
        <taxon>Austropuccinia</taxon>
    </lineage>
</organism>
<dbReference type="Gene3D" id="3.40.50.11350">
    <property type="match status" value="1"/>
</dbReference>
<keyword evidence="4" id="KW-1133">Transmembrane helix</keyword>
<sequence length="477" mass="54206">MSAIYPKDKLASPKRNSSFQKRSLSRRYGKQLLTAFSFMFFSSLCYMNFWHRYQSKSYSSTLRLQTQEEEYEASNGAGRYLSYLPHSGFHNQRIALENALSLAKVLNRTLLMPSCLLGIAVPWIRFDKLSQRLQAVSLLGLEHCQSETIASRECTGRTQATWLAWKHIINMSEVKKNVKVFERDSFEKDWLYKKLDIRNPKQEIYRLEDTSPYHYRFVLNGKDPHPMNRLGKFNKSIDVHQRLGACNAKLIELGSLFGSGRLKIVKDPEARQVRANFRRAMVFNNPVLAGLATEISNQLGGQDNFLAVHIRIGDNIFRAEAKDRVTVVINRLVEEHLKVPLSRLRMATQSTQEGHQVDTHLPRCRRLLHANPALAAFNRPLFIATDAPIPEAEPTLATLFKAFPCSYLLKDFNLAKLKKLKNPKDGTPLGKLLIPMLDAMVAAKASGVVGTNGSTFSRFVTDVLFQTDHKLPIIEIG</sequence>
<name>A0A9Q3BLN2_9BASI</name>
<dbReference type="EMBL" id="AVOT02001508">
    <property type="protein sequence ID" value="MBW0467177.1"/>
    <property type="molecule type" value="Genomic_DNA"/>
</dbReference>
<feature type="transmembrane region" description="Helical" evidence="4">
    <location>
        <begin position="32"/>
        <end position="50"/>
    </location>
</feature>
<evidence type="ECO:0000256" key="3">
    <source>
        <dbReference type="ARBA" id="ARBA00023277"/>
    </source>
</evidence>
<dbReference type="OrthoDB" id="1882547at2759"/>
<proteinExistence type="predicted"/>
<comment type="caution">
    <text evidence="5">The sequence shown here is derived from an EMBL/GenBank/DDBJ whole genome shotgun (WGS) entry which is preliminary data.</text>
</comment>